<proteinExistence type="predicted"/>
<sequence length="222" mass="25412">MIRIMIVLCILYVSNIGPAMAEDDLASVLGGIRKNYGDLPGLTLSYQREVITKSMSMMGGQIKGDLASGRMYFKPPNLLRLEQEKPRAETVISNEDTLWWYQPEKKSVYKYPAADFGKEMKLLTDIFRGLIKVEERFEVKMLDRNQKGERQIGLVPNPPWQSIDRIILTVSDDNKIRLVGIHYQLGGVTMFTLDDVRPKKDFEDGYFSFVVPEGVKLIEENK</sequence>
<evidence type="ECO:0000313" key="3">
    <source>
        <dbReference type="EMBL" id="SPD74750.1"/>
    </source>
</evidence>
<dbReference type="Gene3D" id="2.50.20.10">
    <property type="entry name" value="Lipoprotein localisation LolA/LolB/LppX"/>
    <property type="match status" value="1"/>
</dbReference>
<dbReference type="InterPro" id="IPR004564">
    <property type="entry name" value="OM_lipoprot_carrier_LolA-like"/>
</dbReference>
<name>A0A445MZ18_9BACT</name>
<keyword evidence="1 2" id="KW-0732">Signal</keyword>
<dbReference type="Pfam" id="PF03548">
    <property type="entry name" value="LolA"/>
    <property type="match status" value="1"/>
</dbReference>
<keyword evidence="3" id="KW-0449">Lipoprotein</keyword>
<dbReference type="SUPFAM" id="SSF89392">
    <property type="entry name" value="Prokaryotic lipoproteins and lipoprotein localization factors"/>
    <property type="match status" value="1"/>
</dbReference>
<evidence type="ECO:0000256" key="2">
    <source>
        <dbReference type="SAM" id="SignalP"/>
    </source>
</evidence>
<organism evidence="3">
    <name type="scientific">uncultured Desulfobacterium sp</name>
    <dbReference type="NCBI Taxonomy" id="201089"/>
    <lineage>
        <taxon>Bacteria</taxon>
        <taxon>Pseudomonadati</taxon>
        <taxon>Thermodesulfobacteriota</taxon>
        <taxon>Desulfobacteria</taxon>
        <taxon>Desulfobacterales</taxon>
        <taxon>Desulfobacteriaceae</taxon>
        <taxon>Desulfobacterium</taxon>
        <taxon>environmental samples</taxon>
    </lineage>
</organism>
<feature type="chain" id="PRO_5019266158" evidence="2">
    <location>
        <begin position="22"/>
        <end position="222"/>
    </location>
</feature>
<accession>A0A445MZ18</accession>
<dbReference type="InterPro" id="IPR029046">
    <property type="entry name" value="LolA/LolB/LppX"/>
</dbReference>
<protein>
    <submittedName>
        <fullName evidence="3">Outer membrane lipoprotein carrier protein</fullName>
    </submittedName>
</protein>
<dbReference type="PANTHER" id="PTHR35869:SF1">
    <property type="entry name" value="OUTER-MEMBRANE LIPOPROTEIN CARRIER PROTEIN"/>
    <property type="match status" value="1"/>
</dbReference>
<dbReference type="EMBL" id="OJIN01000174">
    <property type="protein sequence ID" value="SPD74750.1"/>
    <property type="molecule type" value="Genomic_DNA"/>
</dbReference>
<reference evidence="3" key="1">
    <citation type="submission" date="2018-01" db="EMBL/GenBank/DDBJ databases">
        <authorList>
            <person name="Regsiter A."/>
            <person name="William W."/>
        </authorList>
    </citation>
    <scope>NUCLEOTIDE SEQUENCE</scope>
    <source>
        <strain evidence="3">TRIP AH-1</strain>
    </source>
</reference>
<dbReference type="CDD" id="cd16325">
    <property type="entry name" value="LolA"/>
    <property type="match status" value="1"/>
</dbReference>
<feature type="signal peptide" evidence="2">
    <location>
        <begin position="1"/>
        <end position="21"/>
    </location>
</feature>
<dbReference type="PANTHER" id="PTHR35869">
    <property type="entry name" value="OUTER-MEMBRANE LIPOPROTEIN CARRIER PROTEIN"/>
    <property type="match status" value="1"/>
</dbReference>
<gene>
    <name evidence="3" type="primary">lolA</name>
    <name evidence="3" type="ORF">PITCH_A330015</name>
</gene>
<evidence type="ECO:0000256" key="1">
    <source>
        <dbReference type="ARBA" id="ARBA00022729"/>
    </source>
</evidence>
<dbReference type="AlphaFoldDB" id="A0A445MZ18"/>